<proteinExistence type="predicted"/>
<keyword evidence="1" id="KW-0472">Membrane</keyword>
<accession>A0A1H3PPR6</accession>
<keyword evidence="3" id="KW-1185">Reference proteome</keyword>
<dbReference type="Proteomes" id="UP000198625">
    <property type="component" value="Unassembled WGS sequence"/>
</dbReference>
<protein>
    <recommendedName>
        <fullName evidence="4">Flagellar protein FliO/FliZ</fullName>
    </recommendedName>
</protein>
<dbReference type="EMBL" id="FNQE01000015">
    <property type="protein sequence ID" value="SDZ03026.1"/>
    <property type="molecule type" value="Genomic_DNA"/>
</dbReference>
<dbReference type="OrthoDB" id="9973059at2"/>
<gene>
    <name evidence="2" type="ORF">SAMN05660462_01601</name>
</gene>
<evidence type="ECO:0000256" key="1">
    <source>
        <dbReference type="SAM" id="Phobius"/>
    </source>
</evidence>
<feature type="transmembrane region" description="Helical" evidence="1">
    <location>
        <begin position="6"/>
        <end position="24"/>
    </location>
</feature>
<dbReference type="AlphaFoldDB" id="A0A1H3PPR6"/>
<keyword evidence="1" id="KW-1133">Transmembrane helix</keyword>
<reference evidence="3" key="1">
    <citation type="submission" date="2016-10" db="EMBL/GenBank/DDBJ databases">
        <authorList>
            <person name="Varghese N."/>
            <person name="Submissions S."/>
        </authorList>
    </citation>
    <scope>NUCLEOTIDE SEQUENCE [LARGE SCALE GENOMIC DNA]</scope>
    <source>
        <strain evidence="3">DSM 21650</strain>
    </source>
</reference>
<dbReference type="STRING" id="415015.SAMN05660462_01601"/>
<organism evidence="2 3">
    <name type="scientific">Proteiniborus ethanoligenes</name>
    <dbReference type="NCBI Taxonomy" id="415015"/>
    <lineage>
        <taxon>Bacteria</taxon>
        <taxon>Bacillati</taxon>
        <taxon>Bacillota</taxon>
        <taxon>Clostridia</taxon>
        <taxon>Eubacteriales</taxon>
        <taxon>Proteiniborus</taxon>
    </lineage>
</organism>
<keyword evidence="1" id="KW-0812">Transmembrane</keyword>
<evidence type="ECO:0008006" key="4">
    <source>
        <dbReference type="Google" id="ProtNLM"/>
    </source>
</evidence>
<name>A0A1H3PPR6_9FIRM</name>
<sequence length="127" mass="14620">MISELIKTFVYLATFIFVILLAFFSTKYIAKKSSVLGRSNNIKVIDGISLGNNTKLFIVEILNIIYIIYDNNSHAVVIEKYNKDDIANKLGDIKSEKEDISLRIKKLLSKKENTLEKLNKEKKNKDY</sequence>
<evidence type="ECO:0000313" key="3">
    <source>
        <dbReference type="Proteomes" id="UP000198625"/>
    </source>
</evidence>
<dbReference type="RefSeq" id="WP_091729597.1">
    <property type="nucleotide sequence ID" value="NZ_FNQE01000015.1"/>
</dbReference>
<evidence type="ECO:0000313" key="2">
    <source>
        <dbReference type="EMBL" id="SDZ03026.1"/>
    </source>
</evidence>